<protein>
    <submittedName>
        <fullName evidence="1">(northern house mosquito) hypothetical protein</fullName>
    </submittedName>
</protein>
<organism evidence="1">
    <name type="scientific">Culex pipiens</name>
    <name type="common">House mosquito</name>
    <dbReference type="NCBI Taxonomy" id="7175"/>
    <lineage>
        <taxon>Eukaryota</taxon>
        <taxon>Metazoa</taxon>
        <taxon>Ecdysozoa</taxon>
        <taxon>Arthropoda</taxon>
        <taxon>Hexapoda</taxon>
        <taxon>Insecta</taxon>
        <taxon>Pterygota</taxon>
        <taxon>Neoptera</taxon>
        <taxon>Endopterygota</taxon>
        <taxon>Diptera</taxon>
        <taxon>Nematocera</taxon>
        <taxon>Culicoidea</taxon>
        <taxon>Culicidae</taxon>
        <taxon>Culicinae</taxon>
        <taxon>Culicini</taxon>
        <taxon>Culex</taxon>
        <taxon>Culex</taxon>
    </lineage>
</organism>
<name>A0A8D8HNT3_CULPI</name>
<dbReference type="EMBL" id="HBUE01324867">
    <property type="protein sequence ID" value="CAG6590277.1"/>
    <property type="molecule type" value="Transcribed_RNA"/>
</dbReference>
<dbReference type="AlphaFoldDB" id="A0A8D8HNT3"/>
<accession>A0A8D8HNT3</accession>
<evidence type="ECO:0000313" key="1">
    <source>
        <dbReference type="EMBL" id="CAG6538264.1"/>
    </source>
</evidence>
<dbReference type="EMBL" id="HBUE01218303">
    <property type="protein sequence ID" value="CAG6538264.1"/>
    <property type="molecule type" value="Transcribed_RNA"/>
</dbReference>
<sequence length="118" mass="13211">MTRWQLRRFKSRGIITNSNVAGGWFELKSVDEGSGTRYERVTTEQANQIQHDYQLGAKEQSYAKGRNPANRFGKIPYFFIMAGCKLGNVWAIAAGIRTVPAATFHPVSQSPEECSRGI</sequence>
<dbReference type="EMBL" id="HBUE01218304">
    <property type="protein sequence ID" value="CAG6538265.1"/>
    <property type="molecule type" value="Transcribed_RNA"/>
</dbReference>
<reference evidence="1" key="1">
    <citation type="submission" date="2021-05" db="EMBL/GenBank/DDBJ databases">
        <authorList>
            <person name="Alioto T."/>
            <person name="Alioto T."/>
            <person name="Gomez Garrido J."/>
        </authorList>
    </citation>
    <scope>NUCLEOTIDE SEQUENCE</scope>
</reference>
<proteinExistence type="predicted"/>
<dbReference type="EMBL" id="HBUE01324866">
    <property type="protein sequence ID" value="CAG6590276.1"/>
    <property type="molecule type" value="Transcribed_RNA"/>
</dbReference>